<feature type="transmembrane region" description="Helical" evidence="1">
    <location>
        <begin position="81"/>
        <end position="99"/>
    </location>
</feature>
<evidence type="ECO:0008006" key="3">
    <source>
        <dbReference type="Google" id="ProtNLM"/>
    </source>
</evidence>
<dbReference type="AlphaFoldDB" id="X0TPN0"/>
<name>X0TPN0_9ZZZZ</name>
<evidence type="ECO:0000313" key="2">
    <source>
        <dbReference type="EMBL" id="GAF78070.1"/>
    </source>
</evidence>
<protein>
    <recommendedName>
        <fullName evidence="3">DUF1622 domain-containing protein</fullName>
    </recommendedName>
</protein>
<proteinExistence type="predicted"/>
<organism evidence="2">
    <name type="scientific">marine sediment metagenome</name>
    <dbReference type="NCBI Taxonomy" id="412755"/>
    <lineage>
        <taxon>unclassified sequences</taxon>
        <taxon>metagenomes</taxon>
        <taxon>ecological metagenomes</taxon>
    </lineage>
</organism>
<sequence>MQILQYIALTIGVVGAGVIIWGVMMAVIEFVRLEHKRFRGENICRSRELLRNHLSSYLLLGIEFLIAADIIHSIMSPNLEAILLLGVVVAIRTVLGYFLDKELASHAPAETKD</sequence>
<comment type="caution">
    <text evidence="2">The sequence shown here is derived from an EMBL/GenBank/DDBJ whole genome shotgun (WGS) entry which is preliminary data.</text>
</comment>
<dbReference type="PANTHER" id="PTHR38468:SF1">
    <property type="entry name" value="SLL0939 PROTEIN"/>
    <property type="match status" value="1"/>
</dbReference>
<accession>X0TPN0</accession>
<keyword evidence="1" id="KW-0812">Transmembrane</keyword>
<keyword evidence="1" id="KW-1133">Transmembrane helix</keyword>
<evidence type="ECO:0000256" key="1">
    <source>
        <dbReference type="SAM" id="Phobius"/>
    </source>
</evidence>
<dbReference type="InterPro" id="IPR012427">
    <property type="entry name" value="DUF1622"/>
</dbReference>
<dbReference type="Pfam" id="PF07784">
    <property type="entry name" value="DUF1622"/>
    <property type="match status" value="1"/>
</dbReference>
<dbReference type="PANTHER" id="PTHR38468">
    <property type="entry name" value="SLL0939 PROTEIN"/>
    <property type="match status" value="1"/>
</dbReference>
<gene>
    <name evidence="2" type="ORF">S01H1_06036</name>
</gene>
<feature type="transmembrane region" description="Helical" evidence="1">
    <location>
        <begin position="6"/>
        <end position="33"/>
    </location>
</feature>
<reference evidence="2" key="1">
    <citation type="journal article" date="2014" name="Front. Microbiol.">
        <title>High frequency of phylogenetically diverse reductive dehalogenase-homologous genes in deep subseafloor sedimentary metagenomes.</title>
        <authorList>
            <person name="Kawai M."/>
            <person name="Futagami T."/>
            <person name="Toyoda A."/>
            <person name="Takaki Y."/>
            <person name="Nishi S."/>
            <person name="Hori S."/>
            <person name="Arai W."/>
            <person name="Tsubouchi T."/>
            <person name="Morono Y."/>
            <person name="Uchiyama I."/>
            <person name="Ito T."/>
            <person name="Fujiyama A."/>
            <person name="Inagaki F."/>
            <person name="Takami H."/>
        </authorList>
    </citation>
    <scope>NUCLEOTIDE SEQUENCE</scope>
    <source>
        <strain evidence="2">Expedition CK06-06</strain>
    </source>
</reference>
<dbReference type="EMBL" id="BARS01003132">
    <property type="protein sequence ID" value="GAF78070.1"/>
    <property type="molecule type" value="Genomic_DNA"/>
</dbReference>
<feature type="transmembrane region" description="Helical" evidence="1">
    <location>
        <begin position="54"/>
        <end position="75"/>
    </location>
</feature>
<keyword evidence="1" id="KW-0472">Membrane</keyword>